<dbReference type="GO" id="GO:0004622">
    <property type="term" value="F:phosphatidylcholine lysophospholipase activity"/>
    <property type="evidence" value="ECO:0007669"/>
    <property type="project" value="UniProtKB-EC"/>
</dbReference>
<organism evidence="2 3">
    <name type="scientific">Chimaeribacter coloradensis</name>
    <dbReference type="NCBI Taxonomy" id="2060068"/>
    <lineage>
        <taxon>Bacteria</taxon>
        <taxon>Pseudomonadati</taxon>
        <taxon>Pseudomonadota</taxon>
        <taxon>Gammaproteobacteria</taxon>
        <taxon>Enterobacterales</taxon>
        <taxon>Yersiniaceae</taxon>
        <taxon>Chimaeribacter</taxon>
    </lineage>
</organism>
<sequence length="343" mass="38964">MSHIYESWLTRELGFAAFSTGPLLDFWRGRQEGEFMGVNNVPIRYVRFCHPAGEKVIVVSPGRIESYMKYPEVAYDLFHCGYDVMILDHRGQGRSGRVLEDSHRGHVHLFDDYVDDFATFCREVVAPAGYRHHYALAHSMGGAILALFLARRRAAGTPRFFEAAALCAPMTGIFLPMPGWMARRILNWAESKPARRDFYAIGTGHWQPLPFLVNRLTHSRERYRRAVRYYADYPELQVGGPTYHWVREGVQAGEQILAQAKHIDTPLLLLQASEDRVVDNRSQLLFCQAMAKAGRPCEGGKPLVIKGARHEILFERDDQRAEALNAIMRFFAQHPQSGGDGCP</sequence>
<dbReference type="PANTHER" id="PTHR11614">
    <property type="entry name" value="PHOSPHOLIPASE-RELATED"/>
    <property type="match status" value="1"/>
</dbReference>
<keyword evidence="2" id="KW-0378">Hydrolase</keyword>
<evidence type="ECO:0000259" key="1">
    <source>
        <dbReference type="Pfam" id="PF12146"/>
    </source>
</evidence>
<evidence type="ECO:0000313" key="3">
    <source>
        <dbReference type="Proteomes" id="UP000234503"/>
    </source>
</evidence>
<dbReference type="RefSeq" id="WP_101826605.1">
    <property type="nucleotide sequence ID" value="NZ_PJZH01000029.1"/>
</dbReference>
<dbReference type="AlphaFoldDB" id="A0A2N5DUW1"/>
<dbReference type="EC" id="3.1.1.5" evidence="2"/>
<gene>
    <name evidence="2" type="ORF">CYR32_18395</name>
</gene>
<dbReference type="Pfam" id="PF12146">
    <property type="entry name" value="Hydrolase_4"/>
    <property type="match status" value="1"/>
</dbReference>
<dbReference type="InterPro" id="IPR029058">
    <property type="entry name" value="AB_hydrolase_fold"/>
</dbReference>
<comment type="caution">
    <text evidence="2">The sequence shown here is derived from an EMBL/GenBank/DDBJ whole genome shotgun (WGS) entry which is preliminary data.</text>
</comment>
<dbReference type="Proteomes" id="UP000234503">
    <property type="component" value="Unassembled WGS sequence"/>
</dbReference>
<dbReference type="InterPro" id="IPR051044">
    <property type="entry name" value="MAG_DAG_Lipase"/>
</dbReference>
<keyword evidence="3" id="KW-1185">Reference proteome</keyword>
<proteinExistence type="predicted"/>
<dbReference type="NCBIfam" id="NF008019">
    <property type="entry name" value="PRK10749.1"/>
    <property type="match status" value="1"/>
</dbReference>
<accession>A0A2N5DUW1</accession>
<dbReference type="SUPFAM" id="SSF53474">
    <property type="entry name" value="alpha/beta-Hydrolases"/>
    <property type="match status" value="1"/>
</dbReference>
<feature type="domain" description="Serine aminopeptidase S33" evidence="1">
    <location>
        <begin position="54"/>
        <end position="317"/>
    </location>
</feature>
<dbReference type="Gene3D" id="3.40.50.1820">
    <property type="entry name" value="alpha/beta hydrolase"/>
    <property type="match status" value="1"/>
</dbReference>
<reference evidence="2 3" key="1">
    <citation type="submission" date="2017-12" db="EMBL/GenBank/DDBJ databases">
        <title>Characterization of six clinical isolates of Enterochimera gen. nov., a novel genus of the Yersiniaciae family and the three species Enterochimera arupensis sp. nov., Enterochimera coloradensis sp. nov, and Enterochimera californica sp. nov.</title>
        <authorList>
            <person name="Rossi A."/>
            <person name="Fisher M."/>
        </authorList>
    </citation>
    <scope>NUCLEOTIDE SEQUENCE [LARGE SCALE GENOMIC DNA]</scope>
    <source>
        <strain evidence="3">2016-Iso4</strain>
    </source>
</reference>
<dbReference type="InterPro" id="IPR022742">
    <property type="entry name" value="Hydrolase_4"/>
</dbReference>
<evidence type="ECO:0000313" key="2">
    <source>
        <dbReference type="EMBL" id="PLR30648.1"/>
    </source>
</evidence>
<dbReference type="EMBL" id="PJZH01000029">
    <property type="protein sequence ID" value="PLR30648.1"/>
    <property type="molecule type" value="Genomic_DNA"/>
</dbReference>
<name>A0A2N5DUW1_9GAMM</name>
<dbReference type="OrthoDB" id="9788260at2"/>
<protein>
    <submittedName>
        <fullName evidence="2">Lysophospholipase</fullName>
        <ecNumber evidence="2">3.1.1.5</ecNumber>
    </submittedName>
</protein>